<dbReference type="Gene3D" id="1.20.120.530">
    <property type="entry name" value="GntR ligand-binding domain-like"/>
    <property type="match status" value="1"/>
</dbReference>
<dbReference type="GO" id="GO:0003677">
    <property type="term" value="F:DNA binding"/>
    <property type="evidence" value="ECO:0007669"/>
    <property type="project" value="UniProtKB-KW"/>
</dbReference>
<evidence type="ECO:0000256" key="3">
    <source>
        <dbReference type="ARBA" id="ARBA00023163"/>
    </source>
</evidence>
<dbReference type="PRINTS" id="PR00035">
    <property type="entry name" value="HTHGNTR"/>
</dbReference>
<dbReference type="RefSeq" id="WP_125136012.1">
    <property type="nucleotide sequence ID" value="NZ_LR130778.1"/>
</dbReference>
<dbReference type="SUPFAM" id="SSF48008">
    <property type="entry name" value="GntR ligand-binding domain-like"/>
    <property type="match status" value="1"/>
</dbReference>
<dbReference type="SMART" id="SM00895">
    <property type="entry name" value="FCD"/>
    <property type="match status" value="1"/>
</dbReference>
<reference evidence="5 6" key="1">
    <citation type="submission" date="2018-09" db="EMBL/GenBank/DDBJ databases">
        <authorList>
            <person name="Postec A."/>
        </authorList>
    </citation>
    <scope>NUCLEOTIDE SEQUENCE [LARGE SCALE GENOMIC DNA]</scope>
    <source>
        <strain evidence="5">70B-A</strain>
    </source>
</reference>
<dbReference type="InterPro" id="IPR000524">
    <property type="entry name" value="Tscrpt_reg_HTH_GntR"/>
</dbReference>
<accession>A0A3P7RUP0</accession>
<evidence type="ECO:0000313" key="6">
    <source>
        <dbReference type="Proteomes" id="UP000279029"/>
    </source>
</evidence>
<dbReference type="KEGG" id="cbar:PATL70BA_0653"/>
<dbReference type="Pfam" id="PF07729">
    <property type="entry name" value="FCD"/>
    <property type="match status" value="1"/>
</dbReference>
<dbReference type="InterPro" id="IPR036388">
    <property type="entry name" value="WH-like_DNA-bd_sf"/>
</dbReference>
<dbReference type="CDD" id="cd07377">
    <property type="entry name" value="WHTH_GntR"/>
    <property type="match status" value="1"/>
</dbReference>
<keyword evidence="1" id="KW-0805">Transcription regulation</keyword>
<dbReference type="PANTHER" id="PTHR43537">
    <property type="entry name" value="TRANSCRIPTIONAL REGULATOR, GNTR FAMILY"/>
    <property type="match status" value="1"/>
</dbReference>
<dbReference type="Gene3D" id="1.10.10.10">
    <property type="entry name" value="Winged helix-like DNA-binding domain superfamily/Winged helix DNA-binding domain"/>
    <property type="match status" value="1"/>
</dbReference>
<name>A0A3P7RUP0_9FIRM</name>
<gene>
    <name evidence="5" type="ORF">PATL70BA_0653</name>
</gene>
<evidence type="ECO:0000256" key="1">
    <source>
        <dbReference type="ARBA" id="ARBA00023015"/>
    </source>
</evidence>
<proteinExistence type="predicted"/>
<protein>
    <submittedName>
        <fullName evidence="5">FadR family transcriptional regulator</fullName>
    </submittedName>
</protein>
<dbReference type="SMART" id="SM00345">
    <property type="entry name" value="HTH_GNTR"/>
    <property type="match status" value="1"/>
</dbReference>
<keyword evidence="3" id="KW-0804">Transcription</keyword>
<dbReference type="InterPro" id="IPR036390">
    <property type="entry name" value="WH_DNA-bd_sf"/>
</dbReference>
<evidence type="ECO:0000259" key="4">
    <source>
        <dbReference type="PROSITE" id="PS50949"/>
    </source>
</evidence>
<dbReference type="EMBL" id="LR130778">
    <property type="protein sequence ID" value="VDN46516.1"/>
    <property type="molecule type" value="Genomic_DNA"/>
</dbReference>
<dbReference type="SUPFAM" id="SSF46785">
    <property type="entry name" value="Winged helix' DNA-binding domain"/>
    <property type="match status" value="1"/>
</dbReference>
<dbReference type="Proteomes" id="UP000279029">
    <property type="component" value="Chromosome"/>
</dbReference>
<keyword evidence="2" id="KW-0238">DNA-binding</keyword>
<evidence type="ECO:0000256" key="2">
    <source>
        <dbReference type="ARBA" id="ARBA00023125"/>
    </source>
</evidence>
<feature type="domain" description="HTH gntR-type" evidence="4">
    <location>
        <begin position="5"/>
        <end position="73"/>
    </location>
</feature>
<evidence type="ECO:0000313" key="5">
    <source>
        <dbReference type="EMBL" id="VDN46516.1"/>
    </source>
</evidence>
<dbReference type="InterPro" id="IPR011711">
    <property type="entry name" value="GntR_C"/>
</dbReference>
<organism evidence="5 6">
    <name type="scientific">Petrocella atlantisensis</name>
    <dbReference type="NCBI Taxonomy" id="2173034"/>
    <lineage>
        <taxon>Bacteria</taxon>
        <taxon>Bacillati</taxon>
        <taxon>Bacillota</taxon>
        <taxon>Clostridia</taxon>
        <taxon>Lachnospirales</taxon>
        <taxon>Vallitaleaceae</taxon>
        <taxon>Petrocella</taxon>
    </lineage>
</organism>
<dbReference type="PANTHER" id="PTHR43537:SF5">
    <property type="entry name" value="UXU OPERON TRANSCRIPTIONAL REGULATOR"/>
    <property type="match status" value="1"/>
</dbReference>
<dbReference type="InterPro" id="IPR008920">
    <property type="entry name" value="TF_FadR/GntR_C"/>
</dbReference>
<dbReference type="GO" id="GO:0003700">
    <property type="term" value="F:DNA-binding transcription factor activity"/>
    <property type="evidence" value="ECO:0007669"/>
    <property type="project" value="InterPro"/>
</dbReference>
<dbReference type="AlphaFoldDB" id="A0A3P7RUP0"/>
<sequence length="225" mass="25756">MFDKSILSQRVAENIKQMILDKDYHPGDKLPNEIEMTQMVNVSRSTIREAIKILVSTNILEVRRGKGTYVSEKPGLTKDPLGMDFISEDRLLMDLFEIRLLLEPEMTKLAVERGLPTDFDKIFETYERVAEQIKAGKNHTEADIAFHTAIADASHNIIMNRIVPLINEGIVGGYLKTKDNPESAEEVLRQHEKIVDFIKKREPQKAKKAMQDHILYGLQGFKSYN</sequence>
<dbReference type="OrthoDB" id="9799482at2"/>
<dbReference type="Pfam" id="PF00392">
    <property type="entry name" value="GntR"/>
    <property type="match status" value="1"/>
</dbReference>
<dbReference type="PROSITE" id="PS50949">
    <property type="entry name" value="HTH_GNTR"/>
    <property type="match status" value="1"/>
</dbReference>
<keyword evidence="6" id="KW-1185">Reference proteome</keyword>